<dbReference type="FunFam" id="1.10.287.1480:FF:000001">
    <property type="entry name" value="30S ribosomal protein S14"/>
    <property type="match status" value="1"/>
</dbReference>
<evidence type="ECO:0000256" key="3">
    <source>
        <dbReference type="ARBA" id="ARBA00022980"/>
    </source>
</evidence>
<proteinExistence type="inferred from homology"/>
<dbReference type="Gramene" id="RZC44301">
    <property type="protein sequence ID" value="RZC44301"/>
    <property type="gene ID" value="C5167_037261"/>
</dbReference>
<keyword evidence="5" id="KW-0687">Ribonucleoprotein</keyword>
<dbReference type="GO" id="GO:0006412">
    <property type="term" value="P:translation"/>
    <property type="evidence" value="ECO:0007669"/>
    <property type="project" value="InterPro"/>
</dbReference>
<evidence type="ECO:0000256" key="7">
    <source>
        <dbReference type="ARBA" id="ARBA00042804"/>
    </source>
</evidence>
<dbReference type="EMBL" id="CM010715">
    <property type="protein sequence ID" value="RZC44301.1"/>
    <property type="molecule type" value="Genomic_DNA"/>
</dbReference>
<accession>A0A4Y7I9I7</accession>
<dbReference type="InterPro" id="IPR001209">
    <property type="entry name" value="Ribosomal_uS14"/>
</dbReference>
<evidence type="ECO:0000256" key="5">
    <source>
        <dbReference type="ARBA" id="ARBA00023274"/>
    </source>
</evidence>
<evidence type="ECO:0000313" key="9">
    <source>
        <dbReference type="Proteomes" id="UP000316621"/>
    </source>
</evidence>
<evidence type="ECO:0000256" key="1">
    <source>
        <dbReference type="ARBA" id="ARBA00004173"/>
    </source>
</evidence>
<dbReference type="OMA" id="ISTTWRM"/>
<dbReference type="Pfam" id="PF00253">
    <property type="entry name" value="Ribosomal_S14"/>
    <property type="match status" value="1"/>
</dbReference>
<dbReference type="PANTHER" id="PTHR19836:SF30">
    <property type="entry name" value="RIBOSOMAL PROTEIN S14"/>
    <property type="match status" value="1"/>
</dbReference>
<dbReference type="Proteomes" id="UP000316621">
    <property type="component" value="Chromosome 1"/>
</dbReference>
<evidence type="ECO:0000256" key="2">
    <source>
        <dbReference type="ARBA" id="ARBA00009083"/>
    </source>
</evidence>
<comment type="subcellular location">
    <subcellularLocation>
        <location evidence="1">Mitochondrion</location>
    </subcellularLocation>
</comment>
<reference evidence="8 9" key="1">
    <citation type="journal article" date="2018" name="Science">
        <title>The opium poppy genome and morphinan production.</title>
        <authorList>
            <person name="Guo L."/>
            <person name="Winzer T."/>
            <person name="Yang X."/>
            <person name="Li Y."/>
            <person name="Ning Z."/>
            <person name="He Z."/>
            <person name="Teodor R."/>
            <person name="Lu Y."/>
            <person name="Bowser T.A."/>
            <person name="Graham I.A."/>
            <person name="Ye K."/>
        </authorList>
    </citation>
    <scope>NUCLEOTIDE SEQUENCE [LARGE SCALE GENOMIC DNA]</scope>
    <source>
        <strain evidence="9">cv. HN1</strain>
        <tissue evidence="8">Leaves</tissue>
    </source>
</reference>
<dbReference type="GO" id="GO:0015935">
    <property type="term" value="C:small ribosomal subunit"/>
    <property type="evidence" value="ECO:0007669"/>
    <property type="project" value="TreeGrafter"/>
</dbReference>
<dbReference type="PROSITE" id="PS00527">
    <property type="entry name" value="RIBOSOMAL_S14"/>
    <property type="match status" value="1"/>
</dbReference>
<dbReference type="AlphaFoldDB" id="A0A4Y7I9I7"/>
<dbReference type="GO" id="GO:0005739">
    <property type="term" value="C:mitochondrion"/>
    <property type="evidence" value="ECO:0007669"/>
    <property type="project" value="UniProtKB-SubCell"/>
</dbReference>
<evidence type="ECO:0000313" key="8">
    <source>
        <dbReference type="EMBL" id="RZC44301.1"/>
    </source>
</evidence>
<gene>
    <name evidence="8" type="ORF">C5167_037261</name>
</gene>
<name>A0A4Y7I9I7_PAPSO</name>
<evidence type="ECO:0000256" key="4">
    <source>
        <dbReference type="ARBA" id="ARBA00023128"/>
    </source>
</evidence>
<dbReference type="STRING" id="3469.A0A4Y7I9I7"/>
<keyword evidence="9" id="KW-1185">Reference proteome</keyword>
<keyword evidence="3" id="KW-0689">Ribosomal protein</keyword>
<protein>
    <recommendedName>
        <fullName evidence="6">Small ribosomal subunit protein uS14m</fullName>
    </recommendedName>
    <alternativeName>
        <fullName evidence="7">Ribosomal protein S14, mitochondrial</fullName>
    </alternativeName>
</protein>
<dbReference type="OrthoDB" id="413436at2759"/>
<evidence type="ECO:0000256" key="6">
    <source>
        <dbReference type="ARBA" id="ARBA00040774"/>
    </source>
</evidence>
<dbReference type="InterPro" id="IPR018271">
    <property type="entry name" value="Ribosomal_uS14_CS"/>
</dbReference>
<dbReference type="GO" id="GO:0003735">
    <property type="term" value="F:structural constituent of ribosome"/>
    <property type="evidence" value="ECO:0007669"/>
    <property type="project" value="InterPro"/>
</dbReference>
<keyword evidence="4" id="KW-0496">Mitochondrion</keyword>
<dbReference type="PANTHER" id="PTHR19836">
    <property type="entry name" value="30S RIBOSOMAL PROTEIN S14"/>
    <property type="match status" value="1"/>
</dbReference>
<sequence>MSTKNGGENRFPLETRNIRDHKCRLLAEKFEMKRIFHKAMSKDNSLPAELRDEHRLKLSKLPRNSSFTRIVNRCVFTGRARAVYKMFRMSRIVFRDLADKGALTGVKKSSW</sequence>
<dbReference type="NCBIfam" id="NF006477">
    <property type="entry name" value="PRK08881.1"/>
    <property type="match status" value="1"/>
</dbReference>
<dbReference type="Gene3D" id="1.10.287.1480">
    <property type="match status" value="1"/>
</dbReference>
<dbReference type="SUPFAM" id="SSF57716">
    <property type="entry name" value="Glucocorticoid receptor-like (DNA-binding domain)"/>
    <property type="match status" value="1"/>
</dbReference>
<organism evidence="8 9">
    <name type="scientific">Papaver somniferum</name>
    <name type="common">Opium poppy</name>
    <dbReference type="NCBI Taxonomy" id="3469"/>
    <lineage>
        <taxon>Eukaryota</taxon>
        <taxon>Viridiplantae</taxon>
        <taxon>Streptophyta</taxon>
        <taxon>Embryophyta</taxon>
        <taxon>Tracheophyta</taxon>
        <taxon>Spermatophyta</taxon>
        <taxon>Magnoliopsida</taxon>
        <taxon>Ranunculales</taxon>
        <taxon>Papaveraceae</taxon>
        <taxon>Papaveroideae</taxon>
        <taxon>Papaver</taxon>
    </lineage>
</organism>
<comment type="similarity">
    <text evidence="2">Belongs to the universal ribosomal protein uS14 family.</text>
</comment>